<keyword evidence="2" id="KW-1185">Reference proteome</keyword>
<dbReference type="EMBL" id="FUYY01000001">
    <property type="protein sequence ID" value="SKB37239.1"/>
    <property type="molecule type" value="Genomic_DNA"/>
</dbReference>
<dbReference type="STRING" id="241145.SAMN05660776_0789"/>
<reference evidence="2" key="1">
    <citation type="submission" date="2017-02" db="EMBL/GenBank/DDBJ databases">
        <authorList>
            <person name="Varghese N."/>
            <person name="Submissions S."/>
        </authorList>
    </citation>
    <scope>NUCLEOTIDE SEQUENCE [LARGE SCALE GENOMIC DNA]</scope>
    <source>
        <strain evidence="2">DSM 23405</strain>
    </source>
</reference>
<dbReference type="InterPro" id="IPR027417">
    <property type="entry name" value="P-loop_NTPase"/>
</dbReference>
<protein>
    <submittedName>
        <fullName evidence="1">Uncharacterized protein</fullName>
    </submittedName>
</protein>
<dbReference type="AlphaFoldDB" id="A0A1T5AQT4"/>
<dbReference type="SUPFAM" id="SSF52540">
    <property type="entry name" value="P-loop containing nucleoside triphosphate hydrolases"/>
    <property type="match status" value="2"/>
</dbReference>
<gene>
    <name evidence="1" type="ORF">SAMN05660776_0789</name>
</gene>
<evidence type="ECO:0000313" key="2">
    <source>
        <dbReference type="Proteomes" id="UP000190230"/>
    </source>
</evidence>
<name>A0A1T5AQT4_9FLAO</name>
<organism evidence="1 2">
    <name type="scientific">Salegentibacter holothuriorum</name>
    <dbReference type="NCBI Taxonomy" id="241145"/>
    <lineage>
        <taxon>Bacteria</taxon>
        <taxon>Pseudomonadati</taxon>
        <taxon>Bacteroidota</taxon>
        <taxon>Flavobacteriia</taxon>
        <taxon>Flavobacteriales</taxon>
        <taxon>Flavobacteriaceae</taxon>
        <taxon>Salegentibacter</taxon>
    </lineage>
</organism>
<dbReference type="Gene3D" id="3.40.50.300">
    <property type="entry name" value="P-loop containing nucleotide triphosphate hydrolases"/>
    <property type="match status" value="1"/>
</dbReference>
<accession>A0A1T5AQT4</accession>
<dbReference type="Proteomes" id="UP000190230">
    <property type="component" value="Unassembled WGS sequence"/>
</dbReference>
<proteinExistence type="predicted"/>
<sequence length="244" mass="28282">MEWIEVLGIPGAGKSSLLKNLNGTYQTNSIKQTWYAENTIKYGIIRNLKKGNIEVSKKLLKAKFISNQKLNYKDKWKELIRLHEDGVKALYIPKPAKYKLIHFYSNLVSRTLKYADLNLSKPVFLDEGIIHNNCCKLNDLSGFESSQICFPKLVLYLEADVLEVANEIKKNNSFESRGMAEFNFFSLSEIATFLKELDCRNQEKIIFLKENKIPVIKLNRKNSQTKIDFIRINREINEILKKGL</sequence>
<evidence type="ECO:0000313" key="1">
    <source>
        <dbReference type="EMBL" id="SKB37239.1"/>
    </source>
</evidence>